<keyword evidence="1" id="KW-0812">Transmembrane</keyword>
<dbReference type="KEGG" id="pmuc:ING2E5A_1224"/>
<sequence length="99" mass="11923">MDLGKIMKKRVLSLSVYQLAILIALIAMLFFFSDSSLLKRLKYENEIRDLKTQIEYYRKQTETDRAKLNELQSSLENLEKYARENYFMKKENEEIFVIE</sequence>
<evidence type="ECO:0008006" key="4">
    <source>
        <dbReference type="Google" id="ProtNLM"/>
    </source>
</evidence>
<evidence type="ECO:0000256" key="1">
    <source>
        <dbReference type="SAM" id="Phobius"/>
    </source>
</evidence>
<dbReference type="InterPro" id="IPR007060">
    <property type="entry name" value="FtsL/DivIC"/>
</dbReference>
<keyword evidence="3" id="KW-1185">Reference proteome</keyword>
<gene>
    <name evidence="2" type="ORF">ING2E5A_1224</name>
</gene>
<feature type="transmembrane region" description="Helical" evidence="1">
    <location>
        <begin position="12"/>
        <end position="32"/>
    </location>
</feature>
<keyword evidence="1" id="KW-1133">Transmembrane helix</keyword>
<proteinExistence type="predicted"/>
<evidence type="ECO:0000313" key="3">
    <source>
        <dbReference type="Proteomes" id="UP000178485"/>
    </source>
</evidence>
<dbReference type="AlphaFoldDB" id="A0A1G4G6D4"/>
<reference evidence="2 3" key="1">
    <citation type="submission" date="2016-08" db="EMBL/GenBank/DDBJ databases">
        <authorList>
            <person name="Seilhamer J.J."/>
        </authorList>
    </citation>
    <scope>NUCLEOTIDE SEQUENCE [LARGE SCALE GENOMIC DNA]</scope>
    <source>
        <strain evidence="2">ING2-E5A</strain>
    </source>
</reference>
<dbReference type="STRING" id="1642646.ING2E5A_1224"/>
<organism evidence="2 3">
    <name type="scientific">Petrimonas mucosa</name>
    <dbReference type="NCBI Taxonomy" id="1642646"/>
    <lineage>
        <taxon>Bacteria</taxon>
        <taxon>Pseudomonadati</taxon>
        <taxon>Bacteroidota</taxon>
        <taxon>Bacteroidia</taxon>
        <taxon>Bacteroidales</taxon>
        <taxon>Dysgonomonadaceae</taxon>
        <taxon>Petrimonas</taxon>
    </lineage>
</organism>
<dbReference type="RefSeq" id="WP_071136603.1">
    <property type="nucleotide sequence ID" value="NZ_JBMNSM010000015.1"/>
</dbReference>
<dbReference type="Proteomes" id="UP000178485">
    <property type="component" value="Chromosome i"/>
</dbReference>
<keyword evidence="1" id="KW-0472">Membrane</keyword>
<dbReference type="EMBL" id="LT608328">
    <property type="protein sequence ID" value="SCM57191.1"/>
    <property type="molecule type" value="Genomic_DNA"/>
</dbReference>
<evidence type="ECO:0000313" key="2">
    <source>
        <dbReference type="EMBL" id="SCM57191.1"/>
    </source>
</evidence>
<accession>A0A1G4G6D4</accession>
<protein>
    <recommendedName>
        <fullName evidence="4">Septum formation initiator</fullName>
    </recommendedName>
</protein>
<dbReference type="Pfam" id="PF04977">
    <property type="entry name" value="DivIC"/>
    <property type="match status" value="1"/>
</dbReference>
<name>A0A1G4G6D4_9BACT</name>